<dbReference type="GO" id="GO:0004175">
    <property type="term" value="F:endopeptidase activity"/>
    <property type="evidence" value="ECO:0007669"/>
    <property type="project" value="UniProtKB-ARBA"/>
</dbReference>
<dbReference type="PANTHER" id="PTHR35797:SF1">
    <property type="entry name" value="PROTEASE"/>
    <property type="match status" value="1"/>
</dbReference>
<sequence>MPTSAKPSVWSSAKLVPFLIVSFGFTWLCWLPLLLNKQFAAGLPVLPGQFYLGSFGPLIGTLCCLILPGGDGFTAWFKTAFSFSFPKKWLVLSAGLPLAYGAAAVLVHTLVTGKAPDLHSFGLTSDLPPQFNLWTTSLVWMLTFGIGEESGWRGYLLPALHKRYSLNTSALLVALIWMAWHLPAFWFNESYLGMGPGVIGWAISLTYGSVVLAWICSGSRWSIIPVIVWHGIFDLLTASDQAAEVMAMVCSMLVILHGILLMRILGRRHSRHTKPPGM</sequence>
<dbReference type="STRING" id="1174501.SAMN05216192_11356"/>
<keyword evidence="4" id="KW-1185">Reference proteome</keyword>
<name>A0A1G8RUD4_9BACL</name>
<keyword evidence="1" id="KW-0812">Transmembrane</keyword>
<evidence type="ECO:0000313" key="3">
    <source>
        <dbReference type="EMBL" id="SDJ20572.1"/>
    </source>
</evidence>
<dbReference type="GO" id="GO:0006508">
    <property type="term" value="P:proteolysis"/>
    <property type="evidence" value="ECO:0007669"/>
    <property type="project" value="UniProtKB-KW"/>
</dbReference>
<dbReference type="Proteomes" id="UP000199050">
    <property type="component" value="Unassembled WGS sequence"/>
</dbReference>
<reference evidence="4" key="1">
    <citation type="submission" date="2016-10" db="EMBL/GenBank/DDBJ databases">
        <authorList>
            <person name="Varghese N."/>
            <person name="Submissions S."/>
        </authorList>
    </citation>
    <scope>NUCLEOTIDE SEQUENCE [LARGE SCALE GENOMIC DNA]</scope>
    <source>
        <strain evidence="4">CGMCC 1.11012</strain>
    </source>
</reference>
<keyword evidence="1" id="KW-0472">Membrane</keyword>
<protein>
    <submittedName>
        <fullName evidence="3">CAAX protease self-immunity</fullName>
    </submittedName>
</protein>
<dbReference type="AlphaFoldDB" id="A0A1G8RUD4"/>
<feature type="transmembrane region" description="Helical" evidence="1">
    <location>
        <begin position="89"/>
        <end position="111"/>
    </location>
</feature>
<keyword evidence="3" id="KW-0378">Hydrolase</keyword>
<feature type="transmembrane region" description="Helical" evidence="1">
    <location>
        <begin position="245"/>
        <end position="265"/>
    </location>
</feature>
<gene>
    <name evidence="3" type="ORF">SAMN05216192_11356</name>
</gene>
<keyword evidence="3" id="KW-0645">Protease</keyword>
<feature type="transmembrane region" description="Helical" evidence="1">
    <location>
        <begin position="15"/>
        <end position="35"/>
    </location>
</feature>
<feature type="transmembrane region" description="Helical" evidence="1">
    <location>
        <begin position="131"/>
        <end position="152"/>
    </location>
</feature>
<feature type="transmembrane region" description="Helical" evidence="1">
    <location>
        <begin position="223"/>
        <end position="239"/>
    </location>
</feature>
<dbReference type="PANTHER" id="PTHR35797">
    <property type="entry name" value="PROTEASE-RELATED"/>
    <property type="match status" value="1"/>
</dbReference>
<accession>A0A1G8RUD4</accession>
<organism evidence="3 4">
    <name type="scientific">Paenibacillus typhae</name>
    <dbReference type="NCBI Taxonomy" id="1174501"/>
    <lineage>
        <taxon>Bacteria</taxon>
        <taxon>Bacillati</taxon>
        <taxon>Bacillota</taxon>
        <taxon>Bacilli</taxon>
        <taxon>Bacillales</taxon>
        <taxon>Paenibacillaceae</taxon>
        <taxon>Paenibacillus</taxon>
    </lineage>
</organism>
<evidence type="ECO:0000313" key="4">
    <source>
        <dbReference type="Proteomes" id="UP000199050"/>
    </source>
</evidence>
<dbReference type="EMBL" id="FNDX01000013">
    <property type="protein sequence ID" value="SDJ20572.1"/>
    <property type="molecule type" value="Genomic_DNA"/>
</dbReference>
<dbReference type="OrthoDB" id="9777755at2"/>
<dbReference type="GO" id="GO:0080120">
    <property type="term" value="P:CAAX-box protein maturation"/>
    <property type="evidence" value="ECO:0007669"/>
    <property type="project" value="UniProtKB-ARBA"/>
</dbReference>
<dbReference type="InterPro" id="IPR003675">
    <property type="entry name" value="Rce1/LyrA-like_dom"/>
</dbReference>
<evidence type="ECO:0000256" key="1">
    <source>
        <dbReference type="SAM" id="Phobius"/>
    </source>
</evidence>
<dbReference type="Pfam" id="PF02517">
    <property type="entry name" value="Rce1-like"/>
    <property type="match status" value="1"/>
</dbReference>
<feature type="domain" description="CAAX prenyl protease 2/Lysostaphin resistance protein A-like" evidence="2">
    <location>
        <begin position="132"/>
        <end position="235"/>
    </location>
</feature>
<feature type="transmembrane region" description="Helical" evidence="1">
    <location>
        <begin position="164"/>
        <end position="186"/>
    </location>
</feature>
<proteinExistence type="predicted"/>
<dbReference type="RefSeq" id="WP_090714857.1">
    <property type="nucleotide sequence ID" value="NZ_CBCSKY010000032.1"/>
</dbReference>
<dbReference type="InterPro" id="IPR042150">
    <property type="entry name" value="MmRce1-like"/>
</dbReference>
<keyword evidence="1" id="KW-1133">Transmembrane helix</keyword>
<feature type="transmembrane region" description="Helical" evidence="1">
    <location>
        <begin position="55"/>
        <end position="77"/>
    </location>
</feature>
<feature type="transmembrane region" description="Helical" evidence="1">
    <location>
        <begin position="198"/>
        <end position="216"/>
    </location>
</feature>
<evidence type="ECO:0000259" key="2">
    <source>
        <dbReference type="Pfam" id="PF02517"/>
    </source>
</evidence>